<dbReference type="Gene3D" id="1.10.443.10">
    <property type="entry name" value="Intergrase catalytic core"/>
    <property type="match status" value="1"/>
</dbReference>
<feature type="signal peptide" evidence="4">
    <location>
        <begin position="1"/>
        <end position="22"/>
    </location>
</feature>
<protein>
    <recommendedName>
        <fullName evidence="7">DNA breaking-rejoining enzyme</fullName>
    </recommendedName>
</protein>
<dbReference type="InterPro" id="IPR013762">
    <property type="entry name" value="Integrase-like_cat_sf"/>
</dbReference>
<dbReference type="HOGENOM" id="CLU_003292_2_2_1"/>
<dbReference type="OrthoDB" id="2678913at2759"/>
<dbReference type="PANTHER" id="PTHR34605">
    <property type="entry name" value="PHAGE_INTEGRASE DOMAIN-CONTAINING PROTEIN"/>
    <property type="match status" value="1"/>
</dbReference>
<evidence type="ECO:0000256" key="2">
    <source>
        <dbReference type="ARBA" id="ARBA00023172"/>
    </source>
</evidence>
<keyword evidence="4" id="KW-0732">Signal</keyword>
<dbReference type="Gene3D" id="1.10.150.130">
    <property type="match status" value="1"/>
</dbReference>
<proteinExistence type="predicted"/>
<reference evidence="5 6" key="1">
    <citation type="submission" date="2014-04" db="EMBL/GenBank/DDBJ databases">
        <title>Evolutionary Origins and Diversification of the Mycorrhizal Mutualists.</title>
        <authorList>
            <consortium name="DOE Joint Genome Institute"/>
            <consortium name="Mycorrhizal Genomics Consortium"/>
            <person name="Kohler A."/>
            <person name="Kuo A."/>
            <person name="Nagy L.G."/>
            <person name="Floudas D."/>
            <person name="Copeland A."/>
            <person name="Barry K.W."/>
            <person name="Cichocki N."/>
            <person name="Veneault-Fourrey C."/>
            <person name="LaButti K."/>
            <person name="Lindquist E.A."/>
            <person name="Lipzen A."/>
            <person name="Lundell T."/>
            <person name="Morin E."/>
            <person name="Murat C."/>
            <person name="Riley R."/>
            <person name="Ohm R."/>
            <person name="Sun H."/>
            <person name="Tunlid A."/>
            <person name="Henrissat B."/>
            <person name="Grigoriev I.V."/>
            <person name="Hibbett D.S."/>
            <person name="Martin F."/>
        </authorList>
    </citation>
    <scope>NUCLEOTIDE SEQUENCE [LARGE SCALE GENOMIC DNA]</scope>
    <source>
        <strain evidence="5 6">FD-317 M1</strain>
    </source>
</reference>
<gene>
    <name evidence="5" type="ORF">GYMLUDRAFT_946159</name>
</gene>
<organism evidence="5 6">
    <name type="scientific">Collybiopsis luxurians FD-317 M1</name>
    <dbReference type="NCBI Taxonomy" id="944289"/>
    <lineage>
        <taxon>Eukaryota</taxon>
        <taxon>Fungi</taxon>
        <taxon>Dikarya</taxon>
        <taxon>Basidiomycota</taxon>
        <taxon>Agaricomycotina</taxon>
        <taxon>Agaricomycetes</taxon>
        <taxon>Agaricomycetidae</taxon>
        <taxon>Agaricales</taxon>
        <taxon>Marasmiineae</taxon>
        <taxon>Omphalotaceae</taxon>
        <taxon>Collybiopsis</taxon>
        <taxon>Collybiopsis luxurians</taxon>
    </lineage>
</organism>
<dbReference type="PANTHER" id="PTHR34605:SF3">
    <property type="entry name" value="P CELL-TYPE AGGLUTINATION PROTEIN MAP4-LIKE-RELATED"/>
    <property type="match status" value="1"/>
</dbReference>
<accession>A0A0D0BTU5</accession>
<dbReference type="SUPFAM" id="SSF47823">
    <property type="entry name" value="lambda integrase-like, N-terminal domain"/>
    <property type="match status" value="1"/>
</dbReference>
<evidence type="ECO:0000313" key="6">
    <source>
        <dbReference type="Proteomes" id="UP000053593"/>
    </source>
</evidence>
<dbReference type="AlphaFoldDB" id="A0A0D0BTU5"/>
<dbReference type="SUPFAM" id="SSF56349">
    <property type="entry name" value="DNA breaking-rejoining enzymes"/>
    <property type="match status" value="1"/>
</dbReference>
<dbReference type="GO" id="GO:0015074">
    <property type="term" value="P:DNA integration"/>
    <property type="evidence" value="ECO:0007669"/>
    <property type="project" value="InterPro"/>
</dbReference>
<keyword evidence="2" id="KW-0233">DNA recombination</keyword>
<feature type="compositionally biased region" description="Polar residues" evidence="3">
    <location>
        <begin position="174"/>
        <end position="186"/>
    </location>
</feature>
<dbReference type="EMBL" id="KN834835">
    <property type="protein sequence ID" value="KIK52989.1"/>
    <property type="molecule type" value="Genomic_DNA"/>
</dbReference>
<feature type="chain" id="PRO_5002207965" description="DNA breaking-rejoining enzyme" evidence="4">
    <location>
        <begin position="23"/>
        <end position="607"/>
    </location>
</feature>
<evidence type="ECO:0000256" key="3">
    <source>
        <dbReference type="SAM" id="MobiDB-lite"/>
    </source>
</evidence>
<keyword evidence="1" id="KW-0238">DNA-binding</keyword>
<name>A0A0D0BTU5_9AGAR</name>
<dbReference type="GO" id="GO:0003677">
    <property type="term" value="F:DNA binding"/>
    <property type="evidence" value="ECO:0007669"/>
    <property type="project" value="UniProtKB-KW"/>
</dbReference>
<dbReference type="InterPro" id="IPR010998">
    <property type="entry name" value="Integrase_recombinase_N"/>
</dbReference>
<feature type="region of interest" description="Disordered" evidence="3">
    <location>
        <begin position="174"/>
        <end position="206"/>
    </location>
</feature>
<keyword evidence="6" id="KW-1185">Reference proteome</keyword>
<dbReference type="GO" id="GO:0006310">
    <property type="term" value="P:DNA recombination"/>
    <property type="evidence" value="ECO:0007669"/>
    <property type="project" value="UniProtKB-KW"/>
</dbReference>
<dbReference type="InterPro" id="IPR052925">
    <property type="entry name" value="Phage_Integrase-like_Recomb"/>
</dbReference>
<dbReference type="Proteomes" id="UP000053593">
    <property type="component" value="Unassembled WGS sequence"/>
</dbReference>
<evidence type="ECO:0000256" key="4">
    <source>
        <dbReference type="SAM" id="SignalP"/>
    </source>
</evidence>
<sequence length="607" mass="67002">MSRHTLTPAAALALAYTSAASGAHIDFYQAGEAKTTNETLDGLRQLASTSSSSSSLGKPNHITTIKLGETTKESSRAGGRVGAETEPRTLYSETFIKSLLPANSTSIPATFPVPITRQTPSPEVPSAHPTFSSPEFPSLTPWHSSSSITMPHSQQPSYASMVLLESLITQLSLSGNPTDHSTNNGSWKKKEGFLPSSKMPGSRLATSTYPAASPLPVRNVNTPSKHCYPSNLTPLPSTLRPHCPAHERLITWKPACKRTFLDAAGHPLILPDEFIERVQQVLVHGYAESTLETYASGLLAFHVFCDSRSIPEDQRASCSGDLLNTWMATMTGNYAGTSVKNYVHGVRAWHIIHGVRWNIDKATFDTMIQGAERLQPERSRRKKRQPFTPDYITKLLEDLDTTNPLDVACGGCLTTSFFCAARVGELTVPTLRDFSPEKYITPSDVRNATDRNGFQTTILHIPHTKSSQIKGEDLYFSRQLGSADPDSWLHRQFTVNKPGPSEHLFTYSHTTSNKTTRRPLTKSAFIQRIHKAAKNKGLPALQGHGIRIGATLEYLLRGVPFDAVRVIGRWKSDAFLLYLRKHAEIMAPYMQPELHQAFISYTMPPVR</sequence>
<evidence type="ECO:0000313" key="5">
    <source>
        <dbReference type="EMBL" id="KIK52989.1"/>
    </source>
</evidence>
<evidence type="ECO:0008006" key="7">
    <source>
        <dbReference type="Google" id="ProtNLM"/>
    </source>
</evidence>
<evidence type="ECO:0000256" key="1">
    <source>
        <dbReference type="ARBA" id="ARBA00023125"/>
    </source>
</evidence>
<dbReference type="InterPro" id="IPR011010">
    <property type="entry name" value="DNA_brk_join_enz"/>
</dbReference>